<evidence type="ECO:0000313" key="1">
    <source>
        <dbReference type="EMBL" id="KAA0067239.1"/>
    </source>
</evidence>
<keyword evidence="1" id="KW-0695">RNA-directed DNA polymerase</keyword>
<evidence type="ECO:0000313" key="2">
    <source>
        <dbReference type="Proteomes" id="UP000321393"/>
    </source>
</evidence>
<name>A0A5A7VPU0_CUCMM</name>
<keyword evidence="1" id="KW-0548">Nucleotidyltransferase</keyword>
<dbReference type="AlphaFoldDB" id="A0A5A7VPU0"/>
<comment type="caution">
    <text evidence="1">The sequence shown here is derived from an EMBL/GenBank/DDBJ whole genome shotgun (WGS) entry which is preliminary data.</text>
</comment>
<reference evidence="1 2" key="1">
    <citation type="submission" date="2019-08" db="EMBL/GenBank/DDBJ databases">
        <title>Draft genome sequences of two oriental melons (Cucumis melo L. var makuwa).</title>
        <authorList>
            <person name="Kwon S.-Y."/>
        </authorList>
    </citation>
    <scope>NUCLEOTIDE SEQUENCE [LARGE SCALE GENOMIC DNA]</scope>
    <source>
        <strain evidence="2">cv. SW 3</strain>
        <tissue evidence="1">Leaf</tissue>
    </source>
</reference>
<accession>A0A5A7VPU0</accession>
<dbReference type="OrthoDB" id="2442328at2759"/>
<dbReference type="EMBL" id="SSTE01000601">
    <property type="protein sequence ID" value="KAA0067239.1"/>
    <property type="molecule type" value="Genomic_DNA"/>
</dbReference>
<protein>
    <submittedName>
        <fullName evidence="1">RNA-directed DNA polymerase-like protein</fullName>
    </submittedName>
</protein>
<organism evidence="1 2">
    <name type="scientific">Cucumis melo var. makuwa</name>
    <name type="common">Oriental melon</name>
    <dbReference type="NCBI Taxonomy" id="1194695"/>
    <lineage>
        <taxon>Eukaryota</taxon>
        <taxon>Viridiplantae</taxon>
        <taxon>Streptophyta</taxon>
        <taxon>Embryophyta</taxon>
        <taxon>Tracheophyta</taxon>
        <taxon>Spermatophyta</taxon>
        <taxon>Magnoliopsida</taxon>
        <taxon>eudicotyledons</taxon>
        <taxon>Gunneridae</taxon>
        <taxon>Pentapetalae</taxon>
        <taxon>rosids</taxon>
        <taxon>fabids</taxon>
        <taxon>Cucurbitales</taxon>
        <taxon>Cucurbitaceae</taxon>
        <taxon>Benincaseae</taxon>
        <taxon>Cucumis</taxon>
    </lineage>
</organism>
<dbReference type="Proteomes" id="UP000321393">
    <property type="component" value="Unassembled WGS sequence"/>
</dbReference>
<proteinExistence type="predicted"/>
<sequence length="197" mass="22204">MTSREVYSRCPVDDALEIGLPTPTSCSVSRVKILEPKPFYGARDAKALENFILISSQKTWAKTKLYEKRVQDLTSAYVAVERLFGLSNNSQDTSETNNDKVERVEQPRRFFGCKDGQLRGGTGNRVSTRTLGETILKDILCVLEKYSDVILDSLPKSLLLQWVIDHEIELLPRAKPAAKNAYRMALPELVELRKTIG</sequence>
<gene>
    <name evidence="1" type="ORF">E6C27_scaffold418G00510</name>
</gene>
<dbReference type="GO" id="GO:0003964">
    <property type="term" value="F:RNA-directed DNA polymerase activity"/>
    <property type="evidence" value="ECO:0007669"/>
    <property type="project" value="UniProtKB-KW"/>
</dbReference>
<keyword evidence="1" id="KW-0808">Transferase</keyword>